<keyword evidence="1" id="KW-0732">Signal</keyword>
<protein>
    <submittedName>
        <fullName evidence="2">Uncharacterized protein</fullName>
    </submittedName>
</protein>
<reference evidence="2 3" key="1">
    <citation type="submission" date="2024-08" db="EMBL/GenBank/DDBJ databases">
        <authorList>
            <person name="Cucini C."/>
            <person name="Frati F."/>
        </authorList>
    </citation>
    <scope>NUCLEOTIDE SEQUENCE [LARGE SCALE GENOMIC DNA]</scope>
</reference>
<feature type="signal peptide" evidence="1">
    <location>
        <begin position="1"/>
        <end position="24"/>
    </location>
</feature>
<sequence length="682" mass="78474">MSRVLLVFILEVICGIQKFSALLAQSVDRLDLNSQLEIFKKCSVNVVVNHAELYKKDEFIGSYEIVPYNFPVILSFIRYNSTKKKRGKGLYCDNKKMKLVPNQGFHFYAPPAPKSYCFVQVYIAPKTCQKVWRPKVGTIPVSRKVIHLLFPDSFLNPIFDLRTNMTEEYADAFRLEKGNLLFIYVQRKPYECPEYAECIFPLVDFLWTYPYENSVNGVLPTKIIFEVERSSKEGFGIVTTLLFWNAPELVTYSNLKGTTSWKQLEAYRSKCRQNVLVTMLKHTTVTTDQLYLSDLTNQIKAANDSIQVEPFLVQLLCTNCTIISNMESQVSDLRIFPTFDLLVSPFPQTQFSVTTDSNHVHFVTCSLTEKEGYLSLLGYVSAFDGRTWITGFVASVISGRLWYRYAKLPTSKVNRNRDKWFQAFFVYNVLLAQGTSAISKMRWITGSWIITGIVLTYFYQGDNINRLMAPLSKSKLESFDEMLAENLTIYSPFVNIAEYEAELNKFISLGGNGIISEESMANNSYDFAELNTVFGVLFYIKNVRISYKEVISILSRITQTPHSLLEIIPTLDFDYFVNKVSKCDKHAYVDTLDKVERMKLQLKKHGIGGKRTTVSNHAYGQMINDWKFRGNPWPLDWFTLKLSTRNKLLNELGIRYQAAKVVLVHEKFVEAIEITQQTGRFL</sequence>
<name>A0ABP1RU62_9HEXA</name>
<feature type="chain" id="PRO_5045392533" evidence="1">
    <location>
        <begin position="25"/>
        <end position="682"/>
    </location>
</feature>
<dbReference type="EMBL" id="CAXLJM020000109">
    <property type="protein sequence ID" value="CAL8135919.1"/>
    <property type="molecule type" value="Genomic_DNA"/>
</dbReference>
<organism evidence="2 3">
    <name type="scientific">Orchesella dallaii</name>
    <dbReference type="NCBI Taxonomy" id="48710"/>
    <lineage>
        <taxon>Eukaryota</taxon>
        <taxon>Metazoa</taxon>
        <taxon>Ecdysozoa</taxon>
        <taxon>Arthropoda</taxon>
        <taxon>Hexapoda</taxon>
        <taxon>Collembola</taxon>
        <taxon>Entomobryomorpha</taxon>
        <taxon>Entomobryoidea</taxon>
        <taxon>Orchesellidae</taxon>
        <taxon>Orchesellinae</taxon>
        <taxon>Orchesella</taxon>
    </lineage>
</organism>
<evidence type="ECO:0000313" key="2">
    <source>
        <dbReference type="EMBL" id="CAL8135919.1"/>
    </source>
</evidence>
<keyword evidence="3" id="KW-1185">Reference proteome</keyword>
<accession>A0ABP1RU62</accession>
<evidence type="ECO:0000256" key="1">
    <source>
        <dbReference type="SAM" id="SignalP"/>
    </source>
</evidence>
<dbReference type="Proteomes" id="UP001642540">
    <property type="component" value="Unassembled WGS sequence"/>
</dbReference>
<gene>
    <name evidence="2" type="ORF">ODALV1_LOCUS26204</name>
</gene>
<proteinExistence type="predicted"/>
<evidence type="ECO:0000313" key="3">
    <source>
        <dbReference type="Proteomes" id="UP001642540"/>
    </source>
</evidence>
<comment type="caution">
    <text evidence="2">The sequence shown here is derived from an EMBL/GenBank/DDBJ whole genome shotgun (WGS) entry which is preliminary data.</text>
</comment>